<evidence type="ECO:0008006" key="3">
    <source>
        <dbReference type="Google" id="ProtNLM"/>
    </source>
</evidence>
<organism evidence="1 2">
    <name type="scientific">Akanthomyces muscarius</name>
    <name type="common">Entomopathogenic fungus</name>
    <name type="synonym">Lecanicillium muscarium</name>
    <dbReference type="NCBI Taxonomy" id="2231603"/>
    <lineage>
        <taxon>Eukaryota</taxon>
        <taxon>Fungi</taxon>
        <taxon>Dikarya</taxon>
        <taxon>Ascomycota</taxon>
        <taxon>Pezizomycotina</taxon>
        <taxon>Sordariomycetes</taxon>
        <taxon>Hypocreomycetidae</taxon>
        <taxon>Hypocreales</taxon>
        <taxon>Cordycipitaceae</taxon>
        <taxon>Akanthomyces</taxon>
    </lineage>
</organism>
<reference evidence="1" key="1">
    <citation type="journal article" date="2023" name="Access Microbiol">
        <title>De-novo genome assembly for Akanthomyces muscarius, a biocontrol agent of insect agricultural pests.</title>
        <authorList>
            <person name="Erdos Z."/>
            <person name="Studholme D.J."/>
            <person name="Raymond B."/>
            <person name="Sharma M."/>
        </authorList>
    </citation>
    <scope>NUCLEOTIDE SEQUENCE</scope>
    <source>
        <strain evidence="1">Ve6</strain>
    </source>
</reference>
<accession>A0A9W8QMM1</accession>
<dbReference type="EMBL" id="JAJHUN010000001">
    <property type="protein sequence ID" value="KAJ4164733.1"/>
    <property type="molecule type" value="Genomic_DNA"/>
</dbReference>
<sequence>MICLDTQDPGQHLLMRRLLSLALRCNFVSVSCVTHTMKPLRAFPLPFNVGTDICQISRVYGILKTPRATRFVNRILAHEERPRFGALASTLPLMPKPESLRARGDDGGHHHEALSARDPDGWKAAAFLAGRFAAKEAAIKAHTHRQLTFHDVVIERRAVAAVARTETLGSGPPVARIRAADGAGEDESAMVSISHDGDYATAVCLAHDPSVTGE</sequence>
<gene>
    <name evidence="1" type="ORF">LMH87_006395</name>
</gene>
<dbReference type="Gene3D" id="3.90.470.20">
    <property type="entry name" value="4'-phosphopantetheinyl transferase domain"/>
    <property type="match status" value="1"/>
</dbReference>
<dbReference type="AlphaFoldDB" id="A0A9W8QMM1"/>
<dbReference type="Proteomes" id="UP001144673">
    <property type="component" value="Chromosome 1"/>
</dbReference>
<dbReference type="GO" id="GO:0008897">
    <property type="term" value="F:holo-[acyl-carrier-protein] synthase activity"/>
    <property type="evidence" value="ECO:0007669"/>
    <property type="project" value="InterPro"/>
</dbReference>
<proteinExistence type="predicted"/>
<keyword evidence="2" id="KW-1185">Reference proteome</keyword>
<dbReference type="GO" id="GO:0000287">
    <property type="term" value="F:magnesium ion binding"/>
    <property type="evidence" value="ECO:0007669"/>
    <property type="project" value="InterPro"/>
</dbReference>
<dbReference type="SUPFAM" id="SSF56214">
    <property type="entry name" value="4'-phosphopantetheinyl transferase"/>
    <property type="match status" value="1"/>
</dbReference>
<evidence type="ECO:0000313" key="2">
    <source>
        <dbReference type="Proteomes" id="UP001144673"/>
    </source>
</evidence>
<dbReference type="RefSeq" id="XP_056059648.1">
    <property type="nucleotide sequence ID" value="XM_056204275.1"/>
</dbReference>
<protein>
    <recommendedName>
        <fullName evidence="3">4'-phosphopantetheinyl transferase domain-containing protein</fullName>
    </recommendedName>
</protein>
<dbReference type="GeneID" id="80893554"/>
<dbReference type="KEGG" id="amus:LMH87_006395"/>
<evidence type="ECO:0000313" key="1">
    <source>
        <dbReference type="EMBL" id="KAJ4164733.1"/>
    </source>
</evidence>
<dbReference type="InterPro" id="IPR037143">
    <property type="entry name" value="4-PPantetheinyl_Trfase_dom_sf"/>
</dbReference>
<name>A0A9W8QMM1_AKAMU</name>
<comment type="caution">
    <text evidence="1">The sequence shown here is derived from an EMBL/GenBank/DDBJ whole genome shotgun (WGS) entry which is preliminary data.</text>
</comment>